<feature type="transmembrane region" description="Helical" evidence="1">
    <location>
        <begin position="20"/>
        <end position="37"/>
    </location>
</feature>
<evidence type="ECO:0000256" key="1">
    <source>
        <dbReference type="SAM" id="Phobius"/>
    </source>
</evidence>
<evidence type="ECO:0000313" key="3">
    <source>
        <dbReference type="EMBL" id="QDU26816.1"/>
    </source>
</evidence>
<dbReference type="Gene3D" id="3.40.50.880">
    <property type="match status" value="1"/>
</dbReference>
<name>A0A517Y9B8_9BACT</name>
<dbReference type="InterPro" id="IPR029062">
    <property type="entry name" value="Class_I_gatase-like"/>
</dbReference>
<protein>
    <recommendedName>
        <fullName evidence="2">Putative glutamine amidotransferase domain-containing protein</fullName>
    </recommendedName>
</protein>
<accession>A0A517Y9B8</accession>
<keyword evidence="1" id="KW-0812">Transmembrane</keyword>
<dbReference type="PANTHER" id="PTHR37947">
    <property type="entry name" value="BLL2462 PROTEIN"/>
    <property type="match status" value="1"/>
</dbReference>
<keyword evidence="4" id="KW-1185">Reference proteome</keyword>
<dbReference type="AlphaFoldDB" id="A0A517Y9B8"/>
<dbReference type="OrthoDB" id="9781333at2"/>
<dbReference type="KEGG" id="aagg:ETAA8_18990"/>
<dbReference type="Gene3D" id="3.40.50.410">
    <property type="entry name" value="von Willebrand factor, type A domain"/>
    <property type="match status" value="1"/>
</dbReference>
<sequence>MPPNEPLPSSLSADPVLGSYWAVALIALGLIALLALGPRYGKLSWQRKTVLTILRLAIILLVVVALLRPTKLTTVKTPRTSVVIVMVDISRSMQLPNGQGDKSRWQAQQQAIAQIESQLTNLGPDLELRTYQYDSRLQPWEVKNGRLVLPDQPTGDQTDVGTSLFAALVPEQGKRVAAVVLLGDGAQTAFDPQVEVQEAGRKVRDDFAAPLYTVTFGPAGDAAQSRDVAVERLDEQFTVFVKNELLVKGIVRVRGYVQKDIPVELTLEDSTGKKQVIGQRIVRAAEDGKQLEVDFPFTPQQVGHFRLTMTAAQQEGELVAKNNTLSAYLTVLEGGLRVLYLDGEKRFEQKFLRRAINASPDIDLDDRIIDVRGKPRWPIDLSEDLKPTKYDAYILGEVDAAAIGPQQLQILANNVAAGKGLLMIGGRRSFGWGHYRGTPLEAVLPVKFDSVEGSEGLTEAQLNRFFIDGPLPLAPTQPHPITRLASEAQNASAWKKLPPLAWAHRFMEVKTGPGVRVLLQSPAGDPLLVSGEFGRGRVLAFAGESSYRWPMHGFEQEHKRFWRQAILWLVRRDDLDRDDVWIKLDQRRFNPGSRVQITAGARSSTGDAITTATFTTQLILPGGDKQQLRLSLDGEQYVGSVEVKVPGDYAIETVANQEGRKLGSARAEFLVFDRDIELSNPAADPDQMAALAAWTKADGGRPLNPEELPALIAEIKSRPKDYEVRQTKWQLASTAGDAWLFFGVLIGLLGTDWFLRKKWGLV</sequence>
<dbReference type="PANTHER" id="PTHR37947:SF1">
    <property type="entry name" value="BLL2462 PROTEIN"/>
    <property type="match status" value="1"/>
</dbReference>
<dbReference type="EMBL" id="CP036274">
    <property type="protein sequence ID" value="QDU26816.1"/>
    <property type="molecule type" value="Genomic_DNA"/>
</dbReference>
<dbReference type="Pfam" id="PF07090">
    <property type="entry name" value="GATase1_like"/>
    <property type="match status" value="1"/>
</dbReference>
<keyword evidence="1" id="KW-0472">Membrane</keyword>
<feature type="domain" description="Putative glutamine amidotransferase" evidence="2">
    <location>
        <begin position="403"/>
        <end position="570"/>
    </location>
</feature>
<dbReference type="Proteomes" id="UP000315017">
    <property type="component" value="Chromosome"/>
</dbReference>
<proteinExistence type="predicted"/>
<organism evidence="3 4">
    <name type="scientific">Anatilimnocola aggregata</name>
    <dbReference type="NCBI Taxonomy" id="2528021"/>
    <lineage>
        <taxon>Bacteria</taxon>
        <taxon>Pseudomonadati</taxon>
        <taxon>Planctomycetota</taxon>
        <taxon>Planctomycetia</taxon>
        <taxon>Pirellulales</taxon>
        <taxon>Pirellulaceae</taxon>
        <taxon>Anatilimnocola</taxon>
    </lineage>
</organism>
<dbReference type="SUPFAM" id="SSF53300">
    <property type="entry name" value="vWA-like"/>
    <property type="match status" value="1"/>
</dbReference>
<dbReference type="InterPro" id="IPR010768">
    <property type="entry name" value="GATase1-like"/>
</dbReference>
<reference evidence="3 4" key="1">
    <citation type="submission" date="2019-02" db="EMBL/GenBank/DDBJ databases">
        <title>Deep-cultivation of Planctomycetes and their phenomic and genomic characterization uncovers novel biology.</title>
        <authorList>
            <person name="Wiegand S."/>
            <person name="Jogler M."/>
            <person name="Boedeker C."/>
            <person name="Pinto D."/>
            <person name="Vollmers J."/>
            <person name="Rivas-Marin E."/>
            <person name="Kohn T."/>
            <person name="Peeters S.H."/>
            <person name="Heuer A."/>
            <person name="Rast P."/>
            <person name="Oberbeckmann S."/>
            <person name="Bunk B."/>
            <person name="Jeske O."/>
            <person name="Meyerdierks A."/>
            <person name="Storesund J.E."/>
            <person name="Kallscheuer N."/>
            <person name="Luecker S."/>
            <person name="Lage O.M."/>
            <person name="Pohl T."/>
            <person name="Merkel B.J."/>
            <person name="Hornburger P."/>
            <person name="Mueller R.-W."/>
            <person name="Bruemmer F."/>
            <person name="Labrenz M."/>
            <person name="Spormann A.M."/>
            <person name="Op den Camp H."/>
            <person name="Overmann J."/>
            <person name="Amann R."/>
            <person name="Jetten M.S.M."/>
            <person name="Mascher T."/>
            <person name="Medema M.H."/>
            <person name="Devos D.P."/>
            <person name="Kaster A.-K."/>
            <person name="Ovreas L."/>
            <person name="Rohde M."/>
            <person name="Galperin M.Y."/>
            <person name="Jogler C."/>
        </authorList>
    </citation>
    <scope>NUCLEOTIDE SEQUENCE [LARGE SCALE GENOMIC DNA]</scope>
    <source>
        <strain evidence="3 4">ETA_A8</strain>
    </source>
</reference>
<dbReference type="InterPro" id="IPR036465">
    <property type="entry name" value="vWFA_dom_sf"/>
</dbReference>
<evidence type="ECO:0000313" key="4">
    <source>
        <dbReference type="Proteomes" id="UP000315017"/>
    </source>
</evidence>
<dbReference type="SUPFAM" id="SSF52317">
    <property type="entry name" value="Class I glutamine amidotransferase-like"/>
    <property type="match status" value="1"/>
</dbReference>
<keyword evidence="1" id="KW-1133">Transmembrane helix</keyword>
<feature type="transmembrane region" description="Helical" evidence="1">
    <location>
        <begin position="49"/>
        <end position="67"/>
    </location>
</feature>
<gene>
    <name evidence="3" type="ORF">ETAA8_18990</name>
</gene>
<evidence type="ECO:0000259" key="2">
    <source>
        <dbReference type="Pfam" id="PF07090"/>
    </source>
</evidence>